<accession>A0A0M4L4J9</accession>
<evidence type="ECO:0000256" key="10">
    <source>
        <dbReference type="ARBA" id="ARBA00047882"/>
    </source>
</evidence>
<comment type="cofactor">
    <cofactor evidence="1">
        <name>FAD</name>
        <dbReference type="ChEBI" id="CHEBI:57692"/>
    </cofactor>
</comment>
<feature type="domain" description="Acyl-CoA dehydrogenase/oxidase N-terminal" evidence="14">
    <location>
        <begin position="126"/>
        <end position="241"/>
    </location>
</feature>
<evidence type="ECO:0000256" key="3">
    <source>
        <dbReference type="ARBA" id="ARBA00009347"/>
    </source>
</evidence>
<evidence type="ECO:0000256" key="7">
    <source>
        <dbReference type="ARBA" id="ARBA00022630"/>
    </source>
</evidence>
<dbReference type="Pfam" id="PF09317">
    <property type="entry name" value="ACDH_C"/>
    <property type="match status" value="1"/>
</dbReference>
<dbReference type="InterPro" id="IPR036250">
    <property type="entry name" value="AcylCo_DH-like_C"/>
</dbReference>
<evidence type="ECO:0000256" key="6">
    <source>
        <dbReference type="ARBA" id="ARBA00020144"/>
    </source>
</evidence>
<feature type="transmembrane region" description="Helical" evidence="12">
    <location>
        <begin position="6"/>
        <end position="25"/>
    </location>
</feature>
<sequence>MLETIFEYSLLSFLLSIVLMLLVLVKTNIKMWQLWLLALGLTYPGAVIANHFGAQFILLILFVIGLLIVPNIRMILFTKPLFKVMRKSLPPIGVTESIALEAGSVWWDAELFQGDPNWKELTDLEATQLTDEEQSFIDNEVETLCAMVDSHEIQSTHDLPKEVWKFIFDKGFLGLIIPQEFNGKGFSHFAHAIIVGKLSSASQFLGIAAMVPNSLGPGELLLKYGTEEQKQHYLPRLAKGKEIPCFGLTSTVAGSDAGSLVDNGIVCYGQFDGKKVLGLRLNWEKRYITLAPIATVIGLAFKAYDPDNLLAEDHPLYKKNDLGITCALIPRNTDGLSIGTRHKPIGEPFQNGPIFGKDVFIPMDWVIGGDKMIGHGWRMLMECLSVGRGISLPVTGASATQAMLLTTSTYSQTREQFGIPIAKMEGIQEKLSNLATNAFRATANINLSTWALDAGHRPSIISAIVKYRNTQLLQSSSIDAMDVHGGRAVMEGKRNYVSNVYSGAPVAITVEGANILTRSLMIFGQGLIRCHKTMLDELRALHDESKDSIKRFDKALVIHVGSFVNNIARAILFSWSRGRLAKPYGDHTTKVYYRNLSVLSAKFACLTDIASLLLGGSLKRKEMISGRFADSISAMYEISSCLKLYEEKFLNDDHAKTILKLSILRLIQEADTSMLLNIESMPINRVAKWLLRLLFFPFSVTASKIDDKLIINTSRAVLDTEWIEKNLSTCICANLKDKPDHPFNILFKGFEAGKELKVLRDKAKKAGYKYQPSITLEFWLQGLVDNKTLTIEDRENWLRLNDLVLEALKVDDYESLDK</sequence>
<dbReference type="OrthoDB" id="9802447at2"/>
<dbReference type="KEGG" id="tsn:W908_01525"/>
<dbReference type="GO" id="GO:0033539">
    <property type="term" value="P:fatty acid beta-oxidation using acyl-CoA dehydrogenase"/>
    <property type="evidence" value="ECO:0007669"/>
    <property type="project" value="InterPro"/>
</dbReference>
<dbReference type="Gene3D" id="2.40.110.10">
    <property type="entry name" value="Butyryl-CoA Dehydrogenase, subunit A, domain 2"/>
    <property type="match status" value="1"/>
</dbReference>
<dbReference type="NCBIfam" id="NF007000">
    <property type="entry name" value="PRK09463.1"/>
    <property type="match status" value="1"/>
</dbReference>
<dbReference type="GO" id="GO:0070991">
    <property type="term" value="F:medium-chain fatty acyl-CoA dehydrogenase activity"/>
    <property type="evidence" value="ECO:0007669"/>
    <property type="project" value="UniProtKB-EC"/>
</dbReference>
<evidence type="ECO:0000256" key="5">
    <source>
        <dbReference type="ARBA" id="ARBA00012040"/>
    </source>
</evidence>
<evidence type="ECO:0000259" key="15">
    <source>
        <dbReference type="Pfam" id="PF09317"/>
    </source>
</evidence>
<dbReference type="NCBIfam" id="NF009586">
    <property type="entry name" value="PRK13026.1"/>
    <property type="match status" value="1"/>
</dbReference>
<dbReference type="InterPro" id="IPR009100">
    <property type="entry name" value="AcylCoA_DH/oxidase_NM_dom_sf"/>
</dbReference>
<dbReference type="Gene3D" id="1.20.140.10">
    <property type="entry name" value="Butyryl-CoA Dehydrogenase, subunit A, domain 3"/>
    <property type="match status" value="1"/>
</dbReference>
<comment type="catalytic activity">
    <reaction evidence="10">
        <text>a medium-chain 2,3-saturated fatty acyl-CoA + oxidized [electron-transfer flavoprotein] + H(+) = a medium-chain (2E)-enoyl-CoA + reduced [electron-transfer flavoprotein]</text>
        <dbReference type="Rhea" id="RHEA:14477"/>
        <dbReference type="Rhea" id="RHEA-COMP:10685"/>
        <dbReference type="Rhea" id="RHEA-COMP:10686"/>
        <dbReference type="ChEBI" id="CHEBI:15378"/>
        <dbReference type="ChEBI" id="CHEBI:57692"/>
        <dbReference type="ChEBI" id="CHEBI:58307"/>
        <dbReference type="ChEBI" id="CHEBI:83723"/>
        <dbReference type="ChEBI" id="CHEBI:83726"/>
        <dbReference type="EC" id="1.3.8.7"/>
    </reaction>
</comment>
<dbReference type="UniPathway" id="UPA00659"/>
<comment type="pathway">
    <text evidence="2">Lipid metabolism; fatty acid beta-oxidation.</text>
</comment>
<dbReference type="Pfam" id="PF00441">
    <property type="entry name" value="Acyl-CoA_dh_1"/>
    <property type="match status" value="1"/>
</dbReference>
<dbReference type="STRING" id="1125411.W908_01525"/>
<organism evidence="16 17">
    <name type="scientific">Candidatus Pseudothioglobus singularis PS1</name>
    <dbReference type="NCBI Taxonomy" id="1125411"/>
    <lineage>
        <taxon>Bacteria</taxon>
        <taxon>Pseudomonadati</taxon>
        <taxon>Pseudomonadota</taxon>
        <taxon>Gammaproteobacteria</taxon>
        <taxon>Candidatus Pseudothioglobaceae</taxon>
        <taxon>Candidatus Pseudothioglobus</taxon>
    </lineage>
</organism>
<keyword evidence="7" id="KW-0285">Flavoprotein</keyword>
<evidence type="ECO:0000256" key="11">
    <source>
        <dbReference type="ARBA" id="ARBA00049247"/>
    </source>
</evidence>
<evidence type="ECO:0000256" key="8">
    <source>
        <dbReference type="ARBA" id="ARBA00022827"/>
    </source>
</evidence>
<dbReference type="PATRIC" id="fig|1125411.7.peg.300"/>
<feature type="transmembrane region" description="Helical" evidence="12">
    <location>
        <begin position="56"/>
        <end position="77"/>
    </location>
</feature>
<gene>
    <name evidence="16" type="ORF">W908_01525</name>
</gene>
<keyword evidence="8" id="KW-0274">FAD</keyword>
<dbReference type="GO" id="GO:0050660">
    <property type="term" value="F:flavin adenine dinucleotide binding"/>
    <property type="evidence" value="ECO:0007669"/>
    <property type="project" value="InterPro"/>
</dbReference>
<dbReference type="InterPro" id="IPR009075">
    <property type="entry name" value="AcylCo_DH/oxidase_C"/>
</dbReference>
<keyword evidence="12" id="KW-0472">Membrane</keyword>
<name>A0A0M4L4J9_9GAMM</name>
<dbReference type="RefSeq" id="WP_053819655.1">
    <property type="nucleotide sequence ID" value="NZ_CP006911.1"/>
</dbReference>
<evidence type="ECO:0000256" key="1">
    <source>
        <dbReference type="ARBA" id="ARBA00001974"/>
    </source>
</evidence>
<dbReference type="Gene3D" id="1.10.540.10">
    <property type="entry name" value="Acyl-CoA dehydrogenase/oxidase, N-terminal domain"/>
    <property type="match status" value="1"/>
</dbReference>
<evidence type="ECO:0000313" key="16">
    <source>
        <dbReference type="EMBL" id="ALE01400.1"/>
    </source>
</evidence>
<dbReference type="GO" id="GO:0005737">
    <property type="term" value="C:cytoplasm"/>
    <property type="evidence" value="ECO:0007669"/>
    <property type="project" value="TreeGrafter"/>
</dbReference>
<dbReference type="InterPro" id="IPR050741">
    <property type="entry name" value="Acyl-CoA_dehydrogenase"/>
</dbReference>
<feature type="domain" description="Acyl-CoA dehydrogenase/oxidase C-terminal" evidence="13">
    <location>
        <begin position="374"/>
        <end position="517"/>
    </location>
</feature>
<evidence type="ECO:0000256" key="9">
    <source>
        <dbReference type="ARBA" id="ARBA00023002"/>
    </source>
</evidence>
<dbReference type="InterPro" id="IPR046373">
    <property type="entry name" value="Acyl-CoA_Oxase/DH_mid-dom_sf"/>
</dbReference>
<dbReference type="EC" id="1.3.8.8" evidence="5"/>
<dbReference type="PANTHER" id="PTHR48083">
    <property type="entry name" value="MEDIUM-CHAIN SPECIFIC ACYL-COA DEHYDROGENASE, MITOCHONDRIAL-RELATED"/>
    <property type="match status" value="1"/>
</dbReference>
<dbReference type="Proteomes" id="UP000068905">
    <property type="component" value="Chromosome"/>
</dbReference>
<comment type="catalytic activity">
    <reaction evidence="11">
        <text>a long-chain 2,3-saturated fatty acyl-CoA + oxidized [electron-transfer flavoprotein] + H(+) = a long-chain (2E)-enoyl-CoA + reduced [electron-transfer flavoprotein]</text>
        <dbReference type="Rhea" id="RHEA:17721"/>
        <dbReference type="Rhea" id="RHEA-COMP:10685"/>
        <dbReference type="Rhea" id="RHEA-COMP:10686"/>
        <dbReference type="ChEBI" id="CHEBI:15378"/>
        <dbReference type="ChEBI" id="CHEBI:57692"/>
        <dbReference type="ChEBI" id="CHEBI:58307"/>
        <dbReference type="ChEBI" id="CHEBI:83721"/>
        <dbReference type="ChEBI" id="CHEBI:83727"/>
        <dbReference type="EC" id="1.3.8.8"/>
    </reaction>
</comment>
<proteinExistence type="inferred from homology"/>
<feature type="domain" description="Acyl-CoA dehydrogenase C-terminal bacterial-type" evidence="15">
    <location>
        <begin position="528"/>
        <end position="813"/>
    </location>
</feature>
<evidence type="ECO:0000256" key="2">
    <source>
        <dbReference type="ARBA" id="ARBA00005005"/>
    </source>
</evidence>
<keyword evidence="17" id="KW-1185">Reference proteome</keyword>
<dbReference type="Pfam" id="PF02771">
    <property type="entry name" value="Acyl-CoA_dh_N"/>
    <property type="match status" value="1"/>
</dbReference>
<dbReference type="AlphaFoldDB" id="A0A0M4L4J9"/>
<evidence type="ECO:0000256" key="4">
    <source>
        <dbReference type="ARBA" id="ARBA00012033"/>
    </source>
</evidence>
<reference evidence="16 17" key="1">
    <citation type="journal article" date="2015" name="Genome Announc.">
        <title>Genome Sequence of 'Candidatus Thioglobus singularis' Strain PS1, a Mixotroph from the SUP05 Clade of Marine Gammaproteobacteria.</title>
        <authorList>
            <person name="Marshall K.T."/>
            <person name="Morris R.M."/>
        </authorList>
    </citation>
    <scope>NUCLEOTIDE SEQUENCE [LARGE SCALE GENOMIC DNA]</scope>
    <source>
        <strain evidence="16 17">PS1</strain>
    </source>
</reference>
<dbReference type="InterPro" id="IPR013786">
    <property type="entry name" value="AcylCoA_DH/ox_N"/>
</dbReference>
<keyword evidence="12" id="KW-0812">Transmembrane</keyword>
<dbReference type="PANTHER" id="PTHR48083:SF33">
    <property type="entry name" value="ACYL-COENZYME A DEHYDROGENASE"/>
    <property type="match status" value="1"/>
</dbReference>
<dbReference type="EMBL" id="CP006911">
    <property type="protein sequence ID" value="ALE01400.1"/>
    <property type="molecule type" value="Genomic_DNA"/>
</dbReference>
<dbReference type="EC" id="1.3.8.7" evidence="4"/>
<evidence type="ECO:0000313" key="17">
    <source>
        <dbReference type="Proteomes" id="UP000068905"/>
    </source>
</evidence>
<dbReference type="SUPFAM" id="SSF47203">
    <property type="entry name" value="Acyl-CoA dehydrogenase C-terminal domain-like"/>
    <property type="match status" value="1"/>
</dbReference>
<keyword evidence="9" id="KW-0560">Oxidoreductase</keyword>
<evidence type="ECO:0000259" key="14">
    <source>
        <dbReference type="Pfam" id="PF02771"/>
    </source>
</evidence>
<evidence type="ECO:0000256" key="12">
    <source>
        <dbReference type="SAM" id="Phobius"/>
    </source>
</evidence>
<comment type="similarity">
    <text evidence="3">Belongs to the acyl-CoA dehydrogenase family.</text>
</comment>
<dbReference type="InterPro" id="IPR037069">
    <property type="entry name" value="AcylCoA_DH/ox_N_sf"/>
</dbReference>
<dbReference type="GO" id="GO:0004466">
    <property type="term" value="F:long-chain fatty acyl-CoA dehydrogenase activity"/>
    <property type="evidence" value="ECO:0007669"/>
    <property type="project" value="UniProtKB-EC"/>
</dbReference>
<protein>
    <recommendedName>
        <fullName evidence="6">Acyl-coenzyme A dehydrogenase</fullName>
        <ecNumber evidence="4">1.3.8.7</ecNumber>
        <ecNumber evidence="5">1.3.8.8</ecNumber>
    </recommendedName>
</protein>
<dbReference type="InterPro" id="IPR015396">
    <property type="entry name" value="FadE_C"/>
</dbReference>
<keyword evidence="12" id="KW-1133">Transmembrane helix</keyword>
<dbReference type="SUPFAM" id="SSF56645">
    <property type="entry name" value="Acyl-CoA dehydrogenase NM domain-like"/>
    <property type="match status" value="1"/>
</dbReference>
<evidence type="ECO:0000259" key="13">
    <source>
        <dbReference type="Pfam" id="PF00441"/>
    </source>
</evidence>